<dbReference type="SUPFAM" id="SSF89360">
    <property type="entry name" value="HesB-like domain"/>
    <property type="match status" value="1"/>
</dbReference>
<accession>A0A6L3VIJ3</accession>
<dbReference type="RefSeq" id="WP_151544513.1">
    <property type="nucleotide sequence ID" value="NZ_WBMR01000147.1"/>
</dbReference>
<dbReference type="InterPro" id="IPR035903">
    <property type="entry name" value="HesB-like_dom_sf"/>
</dbReference>
<dbReference type="AlphaFoldDB" id="A0A6L3VIJ3"/>
<dbReference type="OrthoDB" id="4868950at2"/>
<proteinExistence type="predicted"/>
<keyword evidence="2" id="KW-1185">Reference proteome</keyword>
<dbReference type="Proteomes" id="UP000483004">
    <property type="component" value="Unassembled WGS sequence"/>
</dbReference>
<comment type="caution">
    <text evidence="1">The sequence shown here is derived from an EMBL/GenBank/DDBJ whole genome shotgun (WGS) entry which is preliminary data.</text>
</comment>
<sequence length="95" mass="9817">MLIVTGTAASAIRDLSSRPDLPGGAGMRIAPLDDAASLLAVTPAERPASTDEVVEAEGARLFLDSAAAAYLHDKVLDVRLDDQGAVSFLITAPTR</sequence>
<evidence type="ECO:0000313" key="1">
    <source>
        <dbReference type="EMBL" id="KAB2370619.1"/>
    </source>
</evidence>
<gene>
    <name evidence="1" type="ORF">F9B16_35040</name>
</gene>
<reference evidence="1 2" key="1">
    <citation type="submission" date="2019-09" db="EMBL/GenBank/DDBJ databases">
        <title>Actinomadura physcomitrii sp. nov., a novel actinomycete isolated from moss [Physcomitrium sphaericum (Ludw) Fuernr].</title>
        <authorList>
            <person name="Liu C."/>
            <person name="Zhuang X."/>
        </authorList>
    </citation>
    <scope>NUCLEOTIDE SEQUENCE [LARGE SCALE GENOMIC DNA]</scope>
    <source>
        <strain evidence="1 2">CYP1-1B</strain>
    </source>
</reference>
<protein>
    <submittedName>
        <fullName evidence="1">Fe-S cluster assembly protein HesB</fullName>
    </submittedName>
</protein>
<organism evidence="1 2">
    <name type="scientific">Actinomadura montaniterrae</name>
    <dbReference type="NCBI Taxonomy" id="1803903"/>
    <lineage>
        <taxon>Bacteria</taxon>
        <taxon>Bacillati</taxon>
        <taxon>Actinomycetota</taxon>
        <taxon>Actinomycetes</taxon>
        <taxon>Streptosporangiales</taxon>
        <taxon>Thermomonosporaceae</taxon>
        <taxon>Actinomadura</taxon>
    </lineage>
</organism>
<name>A0A6L3VIJ3_9ACTN</name>
<dbReference type="EMBL" id="WBMR01000147">
    <property type="protein sequence ID" value="KAB2370619.1"/>
    <property type="molecule type" value="Genomic_DNA"/>
</dbReference>
<evidence type="ECO:0000313" key="2">
    <source>
        <dbReference type="Proteomes" id="UP000483004"/>
    </source>
</evidence>